<protein>
    <submittedName>
        <fullName evidence="1">Uncharacterized protein</fullName>
    </submittedName>
</protein>
<sequence length="143" mass="15990">MARDEDEVHASAFTLQFKYAKYTVLLFAEPLTPFITIKTNLLAILKERYPGGLLRSDSSTPTKIPDSILDIVLGVPIDQYDPSKGWDELDTRGAGIKESPKSLGLKDGNKLAMAFVEDGEDKEAKELFYVEYPDVEALYPEDE</sequence>
<organism evidence="1 2">
    <name type="scientific">Hyaloscypha variabilis (strain UAMH 11265 / GT02V1 / F)</name>
    <name type="common">Meliniomyces variabilis</name>
    <dbReference type="NCBI Taxonomy" id="1149755"/>
    <lineage>
        <taxon>Eukaryota</taxon>
        <taxon>Fungi</taxon>
        <taxon>Dikarya</taxon>
        <taxon>Ascomycota</taxon>
        <taxon>Pezizomycotina</taxon>
        <taxon>Leotiomycetes</taxon>
        <taxon>Helotiales</taxon>
        <taxon>Hyaloscyphaceae</taxon>
        <taxon>Hyaloscypha</taxon>
        <taxon>Hyaloscypha variabilis</taxon>
    </lineage>
</organism>
<reference evidence="1 2" key="1">
    <citation type="submission" date="2016-04" db="EMBL/GenBank/DDBJ databases">
        <title>A degradative enzymes factory behind the ericoid mycorrhizal symbiosis.</title>
        <authorList>
            <consortium name="DOE Joint Genome Institute"/>
            <person name="Martino E."/>
            <person name="Morin E."/>
            <person name="Grelet G."/>
            <person name="Kuo A."/>
            <person name="Kohler A."/>
            <person name="Daghino S."/>
            <person name="Barry K."/>
            <person name="Choi C."/>
            <person name="Cichocki N."/>
            <person name="Clum A."/>
            <person name="Copeland A."/>
            <person name="Hainaut M."/>
            <person name="Haridas S."/>
            <person name="Labutti K."/>
            <person name="Lindquist E."/>
            <person name="Lipzen A."/>
            <person name="Khouja H.-R."/>
            <person name="Murat C."/>
            <person name="Ohm R."/>
            <person name="Olson A."/>
            <person name="Spatafora J."/>
            <person name="Veneault-Fourrey C."/>
            <person name="Henrissat B."/>
            <person name="Grigoriev I."/>
            <person name="Martin F."/>
            <person name="Perotto S."/>
        </authorList>
    </citation>
    <scope>NUCLEOTIDE SEQUENCE [LARGE SCALE GENOMIC DNA]</scope>
    <source>
        <strain evidence="1 2">F</strain>
    </source>
</reference>
<dbReference type="STRING" id="1149755.A0A2J6RIQ6"/>
<name>A0A2J6RIQ6_HYAVF</name>
<accession>A0A2J6RIQ6</accession>
<proteinExistence type="predicted"/>
<dbReference type="AlphaFoldDB" id="A0A2J6RIQ6"/>
<keyword evidence="2" id="KW-1185">Reference proteome</keyword>
<dbReference type="EMBL" id="KZ613948">
    <property type="protein sequence ID" value="PMD38379.1"/>
    <property type="molecule type" value="Genomic_DNA"/>
</dbReference>
<gene>
    <name evidence="1" type="ORF">L207DRAFT_531280</name>
</gene>
<dbReference type="OrthoDB" id="5376498at2759"/>
<dbReference type="Proteomes" id="UP000235786">
    <property type="component" value="Unassembled WGS sequence"/>
</dbReference>
<evidence type="ECO:0000313" key="1">
    <source>
        <dbReference type="EMBL" id="PMD38379.1"/>
    </source>
</evidence>
<evidence type="ECO:0000313" key="2">
    <source>
        <dbReference type="Proteomes" id="UP000235786"/>
    </source>
</evidence>